<feature type="compositionally biased region" description="Basic and acidic residues" evidence="8">
    <location>
        <begin position="329"/>
        <end position="344"/>
    </location>
</feature>
<dbReference type="NCBIfam" id="TIGR00677">
    <property type="entry name" value="fadh2_euk"/>
    <property type="match status" value="1"/>
</dbReference>
<dbReference type="Pfam" id="PF02219">
    <property type="entry name" value="MTHFR"/>
    <property type="match status" value="1"/>
</dbReference>
<dbReference type="AlphaFoldDB" id="A0A6I9RDD4"/>
<evidence type="ECO:0000256" key="2">
    <source>
        <dbReference type="ARBA" id="ARBA00004777"/>
    </source>
</evidence>
<dbReference type="PANTHER" id="PTHR45754:SF3">
    <property type="entry name" value="METHYLENETETRAHYDROFOLATE REDUCTASE (NADPH)"/>
    <property type="match status" value="1"/>
</dbReference>
<dbReference type="OrthoDB" id="16284at2759"/>
<evidence type="ECO:0000256" key="4">
    <source>
        <dbReference type="ARBA" id="ARBA00022630"/>
    </source>
</evidence>
<comment type="pathway">
    <text evidence="2 7">One-carbon metabolism; tetrahydrofolate interconversion.</text>
</comment>
<proteinExistence type="inferred from homology"/>
<evidence type="ECO:0000256" key="3">
    <source>
        <dbReference type="ARBA" id="ARBA00006743"/>
    </source>
</evidence>
<dbReference type="GO" id="GO:0071949">
    <property type="term" value="F:FAD binding"/>
    <property type="evidence" value="ECO:0007669"/>
    <property type="project" value="TreeGrafter"/>
</dbReference>
<dbReference type="RefSeq" id="XP_010924756.1">
    <property type="nucleotide sequence ID" value="XM_010926454.3"/>
</dbReference>
<reference evidence="10" key="1">
    <citation type="submission" date="2025-08" db="UniProtKB">
        <authorList>
            <consortium name="RefSeq"/>
        </authorList>
    </citation>
    <scope>IDENTIFICATION</scope>
</reference>
<dbReference type="GO" id="GO:0035999">
    <property type="term" value="P:tetrahydrofolate interconversion"/>
    <property type="evidence" value="ECO:0007669"/>
    <property type="project" value="UniProtKB-UniPathway"/>
</dbReference>
<organism evidence="9 10">
    <name type="scientific">Elaeis guineensis var. tenera</name>
    <name type="common">Oil palm</name>
    <dbReference type="NCBI Taxonomy" id="51953"/>
    <lineage>
        <taxon>Eukaryota</taxon>
        <taxon>Viridiplantae</taxon>
        <taxon>Streptophyta</taxon>
        <taxon>Embryophyta</taxon>
        <taxon>Tracheophyta</taxon>
        <taxon>Spermatophyta</taxon>
        <taxon>Magnoliopsida</taxon>
        <taxon>Liliopsida</taxon>
        <taxon>Arecaceae</taxon>
        <taxon>Arecoideae</taxon>
        <taxon>Cocoseae</taxon>
        <taxon>Elaeidinae</taxon>
        <taxon>Elaeis</taxon>
    </lineage>
</organism>
<comment type="cofactor">
    <cofactor evidence="1 7">
        <name>FAD</name>
        <dbReference type="ChEBI" id="CHEBI:57692"/>
    </cofactor>
</comment>
<evidence type="ECO:0000313" key="9">
    <source>
        <dbReference type="Proteomes" id="UP000504607"/>
    </source>
</evidence>
<protein>
    <recommendedName>
        <fullName evidence="7">Methylenetetrahydrofolate reductase</fullName>
    </recommendedName>
</protein>
<dbReference type="InterPro" id="IPR003171">
    <property type="entry name" value="Mehydrof_redctse-like"/>
</dbReference>
<evidence type="ECO:0000313" key="10">
    <source>
        <dbReference type="RefSeq" id="XP_010924756.1"/>
    </source>
</evidence>
<comment type="similarity">
    <text evidence="3 7">Belongs to the methylenetetrahydrofolate reductase family.</text>
</comment>
<dbReference type="InterPro" id="IPR029041">
    <property type="entry name" value="FAD-linked_oxidoreductase-like"/>
</dbReference>
<keyword evidence="5 7" id="KW-0274">FAD</keyword>
<sequence length="344" mass="36927">MKVIDKIAGDHDGPVVFSFEFFTPKLSGDAEARARASDAFVAKVANMAAHGAAFCDITWRPRDADSTLALAGRMQREVGVETIMHLTCLGMPLDRIDHAISAVRAAGVQNVLALRGDPPLGTADAALSAEEAAPGGPACALDLVEHIRSKHGDYFGIAVAGYPEAHPDKIPDGSEVATVEGYESDLEYLKKKVEAGADLIVTQLFFDVDIFLKFVGDCRRVGIDCPIVPGILPIATYRNFQRMTETCKTKVPPEVRAAVEARKGDEAALAAYGVELATDMCRKILEKGIRELHFYTMNREEPALTVLRNLGLVAVGGKAVPKSLGENQNGEKAELEKKPANGSQ</sequence>
<keyword evidence="6 7" id="KW-0560">Oxidoreductase</keyword>
<dbReference type="GO" id="GO:0009086">
    <property type="term" value="P:methionine biosynthetic process"/>
    <property type="evidence" value="ECO:0007669"/>
    <property type="project" value="TreeGrafter"/>
</dbReference>
<dbReference type="PANTHER" id="PTHR45754">
    <property type="entry name" value="METHYLENETETRAHYDROFOLATE REDUCTASE"/>
    <property type="match status" value="1"/>
</dbReference>
<dbReference type="GO" id="GO:0004489">
    <property type="term" value="F:methylenetetrahydrofolate reductase [NAD(P)H] activity"/>
    <property type="evidence" value="ECO:0007669"/>
    <property type="project" value="InterPro"/>
</dbReference>
<name>A0A6I9RDD4_ELAGV</name>
<dbReference type="KEGG" id="egu:105047511"/>
<dbReference type="Proteomes" id="UP000504607">
    <property type="component" value="Chromosome 6"/>
</dbReference>
<dbReference type="InterPro" id="IPR004621">
    <property type="entry name" value="Fadh2_euk"/>
</dbReference>
<evidence type="ECO:0000256" key="6">
    <source>
        <dbReference type="ARBA" id="ARBA00023002"/>
    </source>
</evidence>
<dbReference type="InParanoid" id="A0A6I9RDD4"/>
<dbReference type="Gene3D" id="3.20.20.220">
    <property type="match status" value="1"/>
</dbReference>
<gene>
    <name evidence="10" type="primary">LOC105047511</name>
</gene>
<dbReference type="GO" id="GO:0005829">
    <property type="term" value="C:cytosol"/>
    <property type="evidence" value="ECO:0007669"/>
    <property type="project" value="TreeGrafter"/>
</dbReference>
<feature type="region of interest" description="Disordered" evidence="8">
    <location>
        <begin position="323"/>
        <end position="344"/>
    </location>
</feature>
<evidence type="ECO:0000256" key="7">
    <source>
        <dbReference type="RuleBase" id="RU003862"/>
    </source>
</evidence>
<dbReference type="UniPathway" id="UPA00193"/>
<evidence type="ECO:0000256" key="1">
    <source>
        <dbReference type="ARBA" id="ARBA00001974"/>
    </source>
</evidence>
<dbReference type="CDD" id="cd00537">
    <property type="entry name" value="MTHFR"/>
    <property type="match status" value="1"/>
</dbReference>
<evidence type="ECO:0000256" key="8">
    <source>
        <dbReference type="SAM" id="MobiDB-lite"/>
    </source>
</evidence>
<dbReference type="SUPFAM" id="SSF51730">
    <property type="entry name" value="FAD-linked oxidoreductase"/>
    <property type="match status" value="1"/>
</dbReference>
<evidence type="ECO:0000256" key="5">
    <source>
        <dbReference type="ARBA" id="ARBA00022827"/>
    </source>
</evidence>
<keyword evidence="9" id="KW-1185">Reference proteome</keyword>
<dbReference type="GeneID" id="105047511"/>
<keyword evidence="4 7" id="KW-0285">Flavoprotein</keyword>
<accession>A0A6I9RDD4</accession>